<evidence type="ECO:0000256" key="3">
    <source>
        <dbReference type="ARBA" id="ARBA00023163"/>
    </source>
</evidence>
<dbReference type="GO" id="GO:0000976">
    <property type="term" value="F:transcription cis-regulatory region binding"/>
    <property type="evidence" value="ECO:0007669"/>
    <property type="project" value="TreeGrafter"/>
</dbReference>
<dbReference type="KEGG" id="kak:Kalk_03075"/>
<dbReference type="SMART" id="SM00342">
    <property type="entry name" value="HTH_ARAC"/>
    <property type="match status" value="1"/>
</dbReference>
<evidence type="ECO:0000313" key="6">
    <source>
        <dbReference type="Proteomes" id="UP000235116"/>
    </source>
</evidence>
<keyword evidence="1" id="KW-0805">Transcription regulation</keyword>
<dbReference type="EMBL" id="CP022684">
    <property type="protein sequence ID" value="AUM11466.1"/>
    <property type="molecule type" value="Genomic_DNA"/>
</dbReference>
<dbReference type="OrthoDB" id="5722175at2"/>
<dbReference type="GO" id="GO:0003700">
    <property type="term" value="F:DNA-binding transcription factor activity"/>
    <property type="evidence" value="ECO:0007669"/>
    <property type="project" value="InterPro"/>
</dbReference>
<dbReference type="PROSITE" id="PS01124">
    <property type="entry name" value="HTH_ARAC_FAMILY_2"/>
    <property type="match status" value="1"/>
</dbReference>
<dbReference type="PANTHER" id="PTHR47894:SF1">
    <property type="entry name" value="HTH-TYPE TRANSCRIPTIONAL REGULATOR VQSM"/>
    <property type="match status" value="1"/>
</dbReference>
<dbReference type="Proteomes" id="UP000235116">
    <property type="component" value="Chromosome"/>
</dbReference>
<dbReference type="InterPro" id="IPR018060">
    <property type="entry name" value="HTH_AraC"/>
</dbReference>
<dbReference type="PROSITE" id="PS00041">
    <property type="entry name" value="HTH_ARAC_FAMILY_1"/>
    <property type="match status" value="1"/>
</dbReference>
<dbReference type="SUPFAM" id="SSF46689">
    <property type="entry name" value="Homeodomain-like"/>
    <property type="match status" value="1"/>
</dbReference>
<dbReference type="AlphaFoldDB" id="A0A2K9LGF4"/>
<dbReference type="GO" id="GO:0005829">
    <property type="term" value="C:cytosol"/>
    <property type="evidence" value="ECO:0007669"/>
    <property type="project" value="TreeGrafter"/>
</dbReference>
<dbReference type="GO" id="GO:0009893">
    <property type="term" value="P:positive regulation of metabolic process"/>
    <property type="evidence" value="ECO:0007669"/>
    <property type="project" value="UniProtKB-ARBA"/>
</dbReference>
<dbReference type="InterPro" id="IPR020449">
    <property type="entry name" value="Tscrpt_reg_AraC-type_HTH"/>
</dbReference>
<evidence type="ECO:0000256" key="2">
    <source>
        <dbReference type="ARBA" id="ARBA00023125"/>
    </source>
</evidence>
<evidence type="ECO:0000256" key="1">
    <source>
        <dbReference type="ARBA" id="ARBA00023015"/>
    </source>
</evidence>
<proteinExistence type="predicted"/>
<accession>A0A2K9LGF4</accession>
<evidence type="ECO:0000259" key="4">
    <source>
        <dbReference type="PROSITE" id="PS01124"/>
    </source>
</evidence>
<keyword evidence="3" id="KW-0804">Transcription</keyword>
<dbReference type="Gene3D" id="1.10.10.60">
    <property type="entry name" value="Homeodomain-like"/>
    <property type="match status" value="1"/>
</dbReference>
<keyword evidence="6" id="KW-1185">Reference proteome</keyword>
<dbReference type="RefSeq" id="WP_101892806.1">
    <property type="nucleotide sequence ID" value="NZ_CP022684.1"/>
</dbReference>
<dbReference type="PRINTS" id="PR00032">
    <property type="entry name" value="HTHARAC"/>
</dbReference>
<organism evidence="5 6">
    <name type="scientific">Ketobacter alkanivorans</name>
    <dbReference type="NCBI Taxonomy" id="1917421"/>
    <lineage>
        <taxon>Bacteria</taxon>
        <taxon>Pseudomonadati</taxon>
        <taxon>Pseudomonadota</taxon>
        <taxon>Gammaproteobacteria</taxon>
        <taxon>Pseudomonadales</taxon>
        <taxon>Ketobacteraceae</taxon>
        <taxon>Ketobacter</taxon>
    </lineage>
</organism>
<dbReference type="InterPro" id="IPR018062">
    <property type="entry name" value="HTH_AraC-typ_CS"/>
</dbReference>
<protein>
    <recommendedName>
        <fullName evidence="4">HTH araC/xylS-type domain-containing protein</fullName>
    </recommendedName>
</protein>
<name>A0A2K9LGF4_9GAMM</name>
<dbReference type="InterPro" id="IPR032687">
    <property type="entry name" value="AraC-type_N"/>
</dbReference>
<evidence type="ECO:0000313" key="5">
    <source>
        <dbReference type="EMBL" id="AUM11466.1"/>
    </source>
</evidence>
<keyword evidence="2" id="KW-0238">DNA-binding</keyword>
<reference evidence="6" key="1">
    <citation type="submission" date="2017-08" db="EMBL/GenBank/DDBJ databases">
        <title>Direct submision.</title>
        <authorList>
            <person name="Kim S.-J."/>
            <person name="Rhee S.-K."/>
        </authorList>
    </citation>
    <scope>NUCLEOTIDE SEQUENCE [LARGE SCALE GENOMIC DNA]</scope>
    <source>
        <strain evidence="6">GI5</strain>
    </source>
</reference>
<dbReference type="Pfam" id="PF12833">
    <property type="entry name" value="HTH_18"/>
    <property type="match status" value="1"/>
</dbReference>
<dbReference type="Pfam" id="PF12625">
    <property type="entry name" value="Arabinose_bd"/>
    <property type="match status" value="1"/>
</dbReference>
<feature type="domain" description="HTH araC/xylS-type" evidence="4">
    <location>
        <begin position="234"/>
        <end position="332"/>
    </location>
</feature>
<dbReference type="PANTHER" id="PTHR47894">
    <property type="entry name" value="HTH-TYPE TRANSCRIPTIONAL REGULATOR GADX"/>
    <property type="match status" value="1"/>
</dbReference>
<sequence length="337" mass="38580">MTSTMLADMNVSGDLAALLLDYLADNHLQLQALERELRQFQPASRMRFRQWWHLLQILQEQLPERLVGMELGRAIKPSYVGVLGYLTLSCDTVAEALQRFQRYQRLLHDGDTAQFEVRGDLACLCWSSEFGLSTQLSDEVLVMGMVTNLRTMTGMPDLQPSSIHFVSSTPANQDAYRAFVDCPITFNQPRLELHFPMQYLTLPVTNSDPALKQLLEQQAQTLLAVLPQQEDFNHRLQQAILKAIQEGEPTLEQVAESLAMSRRTLHRRLQEKNLVFKDLLQQIRLQLARQYLAEQRLTLAEIALLLGYSEQSAFTRAFKQWSGTTPLQYQKRAASSR</sequence>
<gene>
    <name evidence="5" type="ORF">Kalk_03075</name>
</gene>
<dbReference type="InterPro" id="IPR009057">
    <property type="entry name" value="Homeodomain-like_sf"/>
</dbReference>